<dbReference type="RefSeq" id="WP_099959408.1">
    <property type="nucleotide sequence ID" value="NZ_PEQY01000001.1"/>
</dbReference>
<protein>
    <submittedName>
        <fullName evidence="4">Cation diffusion facilitator family transporter</fullName>
    </submittedName>
</protein>
<feature type="transmembrane region" description="Helical" evidence="3">
    <location>
        <begin position="443"/>
        <end position="471"/>
    </location>
</feature>
<sequence length="598" mass="68204">MKSENAILNIEELENLNENLSYLDELENELQEKLDFEISEFDFLKEEKEKIGSPEALGETIKGVIWEQVMNQVATVAGEDFIKENGGMTLDLRDEAHIQTSENFENGKIAKHNYISKEKLEKNYDRYQNTSHKDFREEYVNPGMDKTLRRAGDLNKEGIETVTDIYTGRQISTKTKLENGKNNPEAAQREHVIASAEIYKNPSLQMANDNEELAAVINDPENLQGYTTAERNNRKSDNSADKMEERDKTEHWKKANKKAEDFVNKKEKEGEERLKEEGRKTQRAEAFKIGGKALRTAIISLLAELLKNIISKLVKWFRTAKRTFKTLVEYIKEAISSFLDKIKTHIVNAGNGVITTIASSIFGPIVGIFKKLWMILKQGWKSLKEAFNYMRNPENRKKPIGILLLEVGKIVIASLSAIGAIVLGEVIEKALMTVPFLAIEIPLLGSLANIIGIFMGASISGVIGAIAINYIQSKLEKKLKNETLFKQIDKGNEILVTQAKIQKVREEKLVFTKVQTASNIKDRHDKLSEYIEENEKNIEEKKEILENELEEYTKNTNKNLEKYIEDNSIAISDEEIEKQKKKEEEFDNMDSLLNGLFD</sequence>
<evidence type="ECO:0000256" key="3">
    <source>
        <dbReference type="SAM" id="Phobius"/>
    </source>
</evidence>
<accession>A0A2G9EJ06</accession>
<feature type="coiled-coil region" evidence="1">
    <location>
        <begin position="524"/>
        <end position="562"/>
    </location>
</feature>
<dbReference type="GeneID" id="93328933"/>
<reference evidence="4 5" key="1">
    <citation type="submission" date="2017-11" db="EMBL/GenBank/DDBJ databases">
        <title>Genome sequencing of Fusobacterium periodonticum KCOM 1259.</title>
        <authorList>
            <person name="Kook J.-K."/>
            <person name="Park S.-N."/>
            <person name="Lim Y.K."/>
        </authorList>
    </citation>
    <scope>NUCLEOTIDE SEQUENCE [LARGE SCALE GENOMIC DNA]</scope>
    <source>
        <strain evidence="4 5">KCOM 1259</strain>
    </source>
</reference>
<organism evidence="4 5">
    <name type="scientific">Fusobacterium pseudoperiodonticum</name>
    <dbReference type="NCBI Taxonomy" id="2663009"/>
    <lineage>
        <taxon>Bacteria</taxon>
        <taxon>Fusobacteriati</taxon>
        <taxon>Fusobacteriota</taxon>
        <taxon>Fusobacteriia</taxon>
        <taxon>Fusobacteriales</taxon>
        <taxon>Fusobacteriaceae</taxon>
        <taxon>Fusobacterium</taxon>
    </lineage>
</organism>
<keyword evidence="3" id="KW-0472">Membrane</keyword>
<evidence type="ECO:0000313" key="4">
    <source>
        <dbReference type="EMBL" id="PIM80835.1"/>
    </source>
</evidence>
<keyword evidence="3" id="KW-1133">Transmembrane helix</keyword>
<keyword evidence="3" id="KW-0812">Transmembrane</keyword>
<dbReference type="EMBL" id="PEQY01000001">
    <property type="protein sequence ID" value="PIM80835.1"/>
    <property type="molecule type" value="Genomic_DNA"/>
</dbReference>
<proteinExistence type="predicted"/>
<comment type="caution">
    <text evidence="4">The sequence shown here is derived from an EMBL/GenBank/DDBJ whole genome shotgun (WGS) entry which is preliminary data.</text>
</comment>
<dbReference type="AlphaFoldDB" id="A0A2G9EJ06"/>
<evidence type="ECO:0000313" key="5">
    <source>
        <dbReference type="Proteomes" id="UP000229011"/>
    </source>
</evidence>
<feature type="region of interest" description="Disordered" evidence="2">
    <location>
        <begin position="221"/>
        <end position="278"/>
    </location>
</feature>
<gene>
    <name evidence="4" type="ORF">CTM71_10925</name>
</gene>
<dbReference type="Proteomes" id="UP000229011">
    <property type="component" value="Unassembled WGS sequence"/>
</dbReference>
<feature type="coiled-coil region" evidence="1">
    <location>
        <begin position="13"/>
        <end position="47"/>
    </location>
</feature>
<evidence type="ECO:0000256" key="1">
    <source>
        <dbReference type="SAM" id="Coils"/>
    </source>
</evidence>
<feature type="compositionally biased region" description="Basic and acidic residues" evidence="2">
    <location>
        <begin position="231"/>
        <end position="278"/>
    </location>
</feature>
<feature type="transmembrane region" description="Helical" evidence="3">
    <location>
        <begin position="349"/>
        <end position="369"/>
    </location>
</feature>
<name>A0A2G9EJ06_9FUSO</name>
<keyword evidence="1" id="KW-0175">Coiled coil</keyword>
<evidence type="ECO:0000256" key="2">
    <source>
        <dbReference type="SAM" id="MobiDB-lite"/>
    </source>
</evidence>
<feature type="transmembrane region" description="Helical" evidence="3">
    <location>
        <begin position="400"/>
        <end position="423"/>
    </location>
</feature>